<keyword evidence="1" id="KW-1133">Transmembrane helix</keyword>
<sequence length="125" mass="12909">MWSLGCVVVTLGVGLTVNAVSDSDIAGYVGDALYATLLCFLVALGFPRWGVWWSAAVGGGLSWGVEFLQLAPWVGALGARYPVAHLVLGSTFNAPDLARYVVGAAFGAVVQLILFRPGRGGGALV</sequence>
<gene>
    <name evidence="2" type="ORF">EDD29_2693</name>
</gene>
<dbReference type="InterPro" id="IPR021257">
    <property type="entry name" value="DUF2809"/>
</dbReference>
<dbReference type="AlphaFoldDB" id="A0A3N1CV25"/>
<accession>A0A3N1CV25</accession>
<evidence type="ECO:0000256" key="1">
    <source>
        <dbReference type="SAM" id="Phobius"/>
    </source>
</evidence>
<proteinExistence type="predicted"/>
<keyword evidence="1" id="KW-0812">Transmembrane</keyword>
<feature type="transmembrane region" description="Helical" evidence="1">
    <location>
        <begin position="29"/>
        <end position="46"/>
    </location>
</feature>
<comment type="caution">
    <text evidence="2">The sequence shown here is derived from an EMBL/GenBank/DDBJ whole genome shotgun (WGS) entry which is preliminary data.</text>
</comment>
<evidence type="ECO:0000313" key="2">
    <source>
        <dbReference type="EMBL" id="ROO85153.1"/>
    </source>
</evidence>
<feature type="transmembrane region" description="Helical" evidence="1">
    <location>
        <begin position="53"/>
        <end position="77"/>
    </location>
</feature>
<dbReference type="Proteomes" id="UP000272400">
    <property type="component" value="Unassembled WGS sequence"/>
</dbReference>
<dbReference type="RefSeq" id="WP_211359695.1">
    <property type="nucleotide sequence ID" value="NZ_RJKE01000001.1"/>
</dbReference>
<evidence type="ECO:0000313" key="3">
    <source>
        <dbReference type="Proteomes" id="UP000272400"/>
    </source>
</evidence>
<dbReference type="EMBL" id="RJKE01000001">
    <property type="protein sequence ID" value="ROO85153.1"/>
    <property type="molecule type" value="Genomic_DNA"/>
</dbReference>
<keyword evidence="1" id="KW-0472">Membrane</keyword>
<organism evidence="2 3">
    <name type="scientific">Actinocorallia herbida</name>
    <dbReference type="NCBI Taxonomy" id="58109"/>
    <lineage>
        <taxon>Bacteria</taxon>
        <taxon>Bacillati</taxon>
        <taxon>Actinomycetota</taxon>
        <taxon>Actinomycetes</taxon>
        <taxon>Streptosporangiales</taxon>
        <taxon>Thermomonosporaceae</taxon>
        <taxon>Actinocorallia</taxon>
    </lineage>
</organism>
<feature type="transmembrane region" description="Helical" evidence="1">
    <location>
        <begin position="97"/>
        <end position="115"/>
    </location>
</feature>
<dbReference type="Pfam" id="PF10990">
    <property type="entry name" value="DUF2809"/>
    <property type="match status" value="1"/>
</dbReference>
<protein>
    <submittedName>
        <fullName evidence="2">Uncharacterized protein DUF2809</fullName>
    </submittedName>
</protein>
<reference evidence="2 3" key="1">
    <citation type="submission" date="2018-11" db="EMBL/GenBank/DDBJ databases">
        <title>Sequencing the genomes of 1000 actinobacteria strains.</title>
        <authorList>
            <person name="Klenk H.-P."/>
        </authorList>
    </citation>
    <scope>NUCLEOTIDE SEQUENCE [LARGE SCALE GENOMIC DNA]</scope>
    <source>
        <strain evidence="2 3">DSM 44254</strain>
    </source>
</reference>
<keyword evidence="3" id="KW-1185">Reference proteome</keyword>
<name>A0A3N1CV25_9ACTN</name>